<evidence type="ECO:0000256" key="4">
    <source>
        <dbReference type="ARBA" id="ARBA00022748"/>
    </source>
</evidence>
<dbReference type="PANTHER" id="PTHR32234">
    <property type="entry name" value="THIOL:DISULFIDE INTERCHANGE PROTEIN DSBD"/>
    <property type="match status" value="1"/>
</dbReference>
<feature type="transmembrane region" description="Helical" evidence="7">
    <location>
        <begin position="512"/>
        <end position="531"/>
    </location>
</feature>
<dbReference type="InterPro" id="IPR013766">
    <property type="entry name" value="Thioredoxin_domain"/>
</dbReference>
<name>A0ABS3M182_9PROT</name>
<dbReference type="SUPFAM" id="SSF52833">
    <property type="entry name" value="Thioredoxin-like"/>
    <property type="match status" value="1"/>
</dbReference>
<evidence type="ECO:0000256" key="3">
    <source>
        <dbReference type="ARBA" id="ARBA00022692"/>
    </source>
</evidence>
<feature type="transmembrane region" description="Helical" evidence="7">
    <location>
        <begin position="334"/>
        <end position="353"/>
    </location>
</feature>
<dbReference type="InterPro" id="IPR028250">
    <property type="entry name" value="DsbDN"/>
</dbReference>
<feature type="transmembrane region" description="Helical" evidence="7">
    <location>
        <begin position="543"/>
        <end position="565"/>
    </location>
</feature>
<protein>
    <submittedName>
        <fullName evidence="9">Thioredoxin family protein</fullName>
    </submittedName>
</protein>
<feature type="transmembrane region" description="Helical" evidence="7">
    <location>
        <begin position="488"/>
        <end position="506"/>
    </location>
</feature>
<feature type="transmembrane region" description="Helical" evidence="7">
    <location>
        <begin position="414"/>
        <end position="440"/>
    </location>
</feature>
<dbReference type="InterPro" id="IPR035671">
    <property type="entry name" value="DsbD_gamma"/>
</dbReference>
<accession>A0ABS3M182</accession>
<dbReference type="EMBL" id="JAFVMF010000034">
    <property type="protein sequence ID" value="MBO1361887.1"/>
    <property type="molecule type" value="Genomic_DNA"/>
</dbReference>
<comment type="subcellular location">
    <subcellularLocation>
        <location evidence="1">Cell membrane</location>
        <topology evidence="1">Multi-pass membrane protein</topology>
    </subcellularLocation>
</comment>
<dbReference type="Gene3D" id="3.40.30.10">
    <property type="entry name" value="Glutaredoxin"/>
    <property type="match status" value="1"/>
</dbReference>
<sequence length="688" mass="70632">MTFLTLVLGLTGGASSRAAESAVATTERDQAWLVSDSDTVQPGQPIRVGLHLALKPTWHTYWRNPGDAGEAPTLAVTLSGAAGGHGDAIAWPAPERLPDGPLMSYGYTGDVLLPVTVTPVAGSSDAQDVTVKAHAEWLVCAAVCVPEQGDFQLTLHSGAPAPSAQAPLFERAAAARPLPSPFTSSITPSGLLQISGKGLSREAVSEAWFVPGTPGVIDQVADQKLTFNDEGLSLSLKPLDGFKAGSPLEGVLLLRDKAGQQSALDMTAQPAKGAVASSPTSGARLAAASWGELAVLAFLGGAILNLMPCVFPVLAMKALAVVRLGGEAARVRSALAYTTGVLVTFALLGGATLAVRGAGASAGWGFQFQSSTFVAIICWLLFGVGLGMLGVFEMPAIGAGQGAISRAHGGVADFLTGLLAVLVATPCTAPFMGAAVAGALAAPPLAAIGVFLCMGLGLASPYLLLAIVPGFGRLIPKPGAWMDIFRQLLAFPIFATCVWLAWVLARQGGGDAVLLLGVGLLLLGFSGWLAINGRALAMRGASGARWVRGLAAIAAVAPLALLLALPAPASAPTVGVSAEQSAFSEARLAALRAQGRPVFIDMTAAWCITCLVNERVTLSSAKVQDAFAKNNVAYIKGDWTNRDEAITAFLRAHGRDGVPLYVYFPPHAEGRVLPQILTPDLVIGAMKG</sequence>
<dbReference type="InterPro" id="IPR036249">
    <property type="entry name" value="Thioredoxin-like_sf"/>
</dbReference>
<feature type="domain" description="Thioredoxin" evidence="8">
    <location>
        <begin position="561"/>
        <end position="688"/>
    </location>
</feature>
<dbReference type="PROSITE" id="PS51352">
    <property type="entry name" value="THIOREDOXIN_2"/>
    <property type="match status" value="1"/>
</dbReference>
<evidence type="ECO:0000313" key="9">
    <source>
        <dbReference type="EMBL" id="MBO1361887.1"/>
    </source>
</evidence>
<evidence type="ECO:0000256" key="2">
    <source>
        <dbReference type="ARBA" id="ARBA00022475"/>
    </source>
</evidence>
<keyword evidence="10" id="KW-1185">Reference proteome</keyword>
<evidence type="ECO:0000256" key="6">
    <source>
        <dbReference type="ARBA" id="ARBA00023136"/>
    </source>
</evidence>
<evidence type="ECO:0000313" key="10">
    <source>
        <dbReference type="Proteomes" id="UP000664771"/>
    </source>
</evidence>
<dbReference type="CDD" id="cd02953">
    <property type="entry name" value="DsbDgamma"/>
    <property type="match status" value="1"/>
</dbReference>
<keyword evidence="2" id="KW-1003">Cell membrane</keyword>
<proteinExistence type="predicted"/>
<evidence type="ECO:0000256" key="1">
    <source>
        <dbReference type="ARBA" id="ARBA00004651"/>
    </source>
</evidence>
<comment type="caution">
    <text evidence="9">The sequence shown here is derived from an EMBL/GenBank/DDBJ whole genome shotgun (WGS) entry which is preliminary data.</text>
</comment>
<organism evidence="9 10">
    <name type="scientific">Acetobacter sacchari</name>
    <dbReference type="NCBI Taxonomy" id="2661687"/>
    <lineage>
        <taxon>Bacteria</taxon>
        <taxon>Pseudomonadati</taxon>
        <taxon>Pseudomonadota</taxon>
        <taxon>Alphaproteobacteria</taxon>
        <taxon>Acetobacterales</taxon>
        <taxon>Acetobacteraceae</taxon>
        <taxon>Acetobacter</taxon>
    </lineage>
</organism>
<dbReference type="Proteomes" id="UP000664771">
    <property type="component" value="Unassembled WGS sequence"/>
</dbReference>
<dbReference type="InterPro" id="IPR003834">
    <property type="entry name" value="Cyt_c_assmbl_TM_dom"/>
</dbReference>
<reference evidence="9 10" key="1">
    <citation type="submission" date="2021-03" db="EMBL/GenBank/DDBJ databases">
        <title>The complete genome sequence of Acetobacter sacchari TBRC 11175.</title>
        <authorList>
            <person name="Charoenyingcharoen P."/>
            <person name="Yukphan P."/>
        </authorList>
    </citation>
    <scope>NUCLEOTIDE SEQUENCE [LARGE SCALE GENOMIC DNA]</scope>
    <source>
        <strain evidence="9 10">TBRC 11175</strain>
    </source>
</reference>
<dbReference type="PANTHER" id="PTHR32234:SF3">
    <property type="entry name" value="SUPPRESSION OF COPPER SENSITIVITY PROTEIN"/>
    <property type="match status" value="1"/>
</dbReference>
<gene>
    <name evidence="9" type="ORF">J2D73_19070</name>
</gene>
<feature type="transmembrane region" description="Helical" evidence="7">
    <location>
        <begin position="446"/>
        <end position="468"/>
    </location>
</feature>
<dbReference type="Pfam" id="PF13899">
    <property type="entry name" value="Thioredoxin_7"/>
    <property type="match status" value="1"/>
</dbReference>
<dbReference type="Pfam" id="PF11412">
    <property type="entry name" value="DsbD_N"/>
    <property type="match status" value="1"/>
</dbReference>
<keyword evidence="4" id="KW-0201">Cytochrome c-type biogenesis</keyword>
<keyword evidence="5 7" id="KW-1133">Transmembrane helix</keyword>
<keyword evidence="6 7" id="KW-0472">Membrane</keyword>
<evidence type="ECO:0000259" key="8">
    <source>
        <dbReference type="PROSITE" id="PS51352"/>
    </source>
</evidence>
<dbReference type="Pfam" id="PF02683">
    <property type="entry name" value="DsbD_TM"/>
    <property type="match status" value="1"/>
</dbReference>
<evidence type="ECO:0000256" key="7">
    <source>
        <dbReference type="SAM" id="Phobius"/>
    </source>
</evidence>
<keyword evidence="3 7" id="KW-0812">Transmembrane</keyword>
<feature type="transmembrane region" description="Helical" evidence="7">
    <location>
        <begin position="293"/>
        <end position="322"/>
    </location>
</feature>
<feature type="transmembrane region" description="Helical" evidence="7">
    <location>
        <begin position="373"/>
        <end position="393"/>
    </location>
</feature>
<evidence type="ECO:0000256" key="5">
    <source>
        <dbReference type="ARBA" id="ARBA00022989"/>
    </source>
</evidence>